<dbReference type="RefSeq" id="XP_013351333.1">
    <property type="nucleotide sequence ID" value="XM_013495879.1"/>
</dbReference>
<name>U6JTK6_9EIME</name>
<dbReference type="PANTHER" id="PTHR45782">
    <property type="entry name" value="MITOCHONDRIAL RIBOSOME-ASSOCIATED GTPASE 1"/>
    <property type="match status" value="1"/>
</dbReference>
<keyword evidence="6" id="KW-1185">Reference proteome</keyword>
<dbReference type="VEuPathDB" id="ToxoDB:EMH_0016470"/>
<dbReference type="EMBL" id="HG681541">
    <property type="protein sequence ID" value="CDJ28759.1"/>
    <property type="molecule type" value="Genomic_DNA"/>
</dbReference>
<evidence type="ECO:0000256" key="2">
    <source>
        <dbReference type="ARBA" id="ARBA00023134"/>
    </source>
</evidence>
<accession>U6JTK6</accession>
<organism evidence="5 6">
    <name type="scientific">Eimeria mitis</name>
    <dbReference type="NCBI Taxonomy" id="44415"/>
    <lineage>
        <taxon>Eukaryota</taxon>
        <taxon>Sar</taxon>
        <taxon>Alveolata</taxon>
        <taxon>Apicomplexa</taxon>
        <taxon>Conoidasida</taxon>
        <taxon>Coccidia</taxon>
        <taxon>Eucoccidiorida</taxon>
        <taxon>Eimeriorina</taxon>
        <taxon>Eimeriidae</taxon>
        <taxon>Eimeria</taxon>
    </lineage>
</organism>
<dbReference type="GO" id="GO:0032543">
    <property type="term" value="P:mitochondrial translation"/>
    <property type="evidence" value="ECO:0007669"/>
    <property type="project" value="TreeGrafter"/>
</dbReference>
<dbReference type="Proteomes" id="UP000030744">
    <property type="component" value="Unassembled WGS sequence"/>
</dbReference>
<dbReference type="SUPFAM" id="SSF52540">
    <property type="entry name" value="P-loop containing nucleoside triphosphate hydrolases"/>
    <property type="match status" value="1"/>
</dbReference>
<dbReference type="InterPro" id="IPR006073">
    <property type="entry name" value="GTP-bd"/>
</dbReference>
<dbReference type="Gene3D" id="3.40.50.300">
    <property type="entry name" value="P-loop containing nucleotide triphosphate hydrolases"/>
    <property type="match status" value="2"/>
</dbReference>
<reference evidence="5" key="1">
    <citation type="submission" date="2013-10" db="EMBL/GenBank/DDBJ databases">
        <title>Genomic analysis of the causative agents of coccidiosis in chickens.</title>
        <authorList>
            <person name="Reid A.J."/>
            <person name="Blake D."/>
            <person name="Billington K."/>
            <person name="Browne H."/>
            <person name="Dunn M."/>
            <person name="Hung S."/>
            <person name="Kawahara F."/>
            <person name="Miranda-Saavedra D."/>
            <person name="Mourier T."/>
            <person name="Nagra H."/>
            <person name="Otto T.D."/>
            <person name="Rawlings N."/>
            <person name="Sanchez A."/>
            <person name="Sanders M."/>
            <person name="Subramaniam C."/>
            <person name="Tay Y."/>
            <person name="Dear P."/>
            <person name="Doerig C."/>
            <person name="Gruber A."/>
            <person name="Parkinson J."/>
            <person name="Shirley M."/>
            <person name="Wan K.L."/>
            <person name="Berriman M."/>
            <person name="Tomley F."/>
            <person name="Pain A."/>
        </authorList>
    </citation>
    <scope>NUCLEOTIDE SEQUENCE [LARGE SCALE GENOMIC DNA]</scope>
    <source>
        <strain evidence="5">Houghton</strain>
    </source>
</reference>
<dbReference type="GeneID" id="25376590"/>
<feature type="compositionally biased region" description="Polar residues" evidence="3">
    <location>
        <begin position="565"/>
        <end position="586"/>
    </location>
</feature>
<dbReference type="AlphaFoldDB" id="U6JTK6"/>
<evidence type="ECO:0000259" key="4">
    <source>
        <dbReference type="Pfam" id="PF01926"/>
    </source>
</evidence>
<dbReference type="Pfam" id="PF01926">
    <property type="entry name" value="MMR_HSR1"/>
    <property type="match status" value="1"/>
</dbReference>
<feature type="region of interest" description="Disordered" evidence="3">
    <location>
        <begin position="630"/>
        <end position="665"/>
    </location>
</feature>
<dbReference type="GO" id="GO:0005739">
    <property type="term" value="C:mitochondrion"/>
    <property type="evidence" value="ECO:0007669"/>
    <property type="project" value="TreeGrafter"/>
</dbReference>
<protein>
    <submittedName>
        <fullName evidence="5">GTP-binding conserved hypothetical domain-containing protein, putative</fullName>
    </submittedName>
</protein>
<evidence type="ECO:0000313" key="5">
    <source>
        <dbReference type="EMBL" id="CDJ28759.1"/>
    </source>
</evidence>
<feature type="domain" description="G" evidence="4">
    <location>
        <begin position="251"/>
        <end position="325"/>
    </location>
</feature>
<evidence type="ECO:0000256" key="1">
    <source>
        <dbReference type="ARBA" id="ARBA00022741"/>
    </source>
</evidence>
<evidence type="ECO:0000256" key="3">
    <source>
        <dbReference type="SAM" id="MobiDB-lite"/>
    </source>
</evidence>
<proteinExistence type="predicted"/>
<reference evidence="5" key="2">
    <citation type="submission" date="2013-10" db="EMBL/GenBank/DDBJ databases">
        <authorList>
            <person name="Aslett M."/>
        </authorList>
    </citation>
    <scope>NUCLEOTIDE SEQUENCE [LARGE SCALE GENOMIC DNA]</scope>
    <source>
        <strain evidence="5">Houghton</strain>
    </source>
</reference>
<dbReference type="GO" id="GO:0005525">
    <property type="term" value="F:GTP binding"/>
    <property type="evidence" value="ECO:0007669"/>
    <property type="project" value="UniProtKB-KW"/>
</dbReference>
<feature type="region of interest" description="Disordered" evidence="3">
    <location>
        <begin position="565"/>
        <end position="588"/>
    </location>
</feature>
<keyword evidence="2" id="KW-0342">GTP-binding</keyword>
<keyword evidence="1" id="KW-0547">Nucleotide-binding</keyword>
<dbReference type="InterPro" id="IPR027417">
    <property type="entry name" value="P-loop_NTPase"/>
</dbReference>
<dbReference type="GO" id="GO:0003924">
    <property type="term" value="F:GTPase activity"/>
    <property type="evidence" value="ECO:0007669"/>
    <property type="project" value="TreeGrafter"/>
</dbReference>
<gene>
    <name evidence="5" type="ORF">EMH_0016470</name>
</gene>
<evidence type="ECO:0000313" key="6">
    <source>
        <dbReference type="Proteomes" id="UP000030744"/>
    </source>
</evidence>
<dbReference type="OrthoDB" id="269151at2759"/>
<dbReference type="PANTHER" id="PTHR45782:SF4">
    <property type="entry name" value="MITOCHONDRIAL RIBOSOME-ASSOCIATED GTPASE 1"/>
    <property type="match status" value="1"/>
</dbReference>
<sequence length="694" mass="77403">MEEAAERHDSAEEAQLFRLMQLKDPLVDEVPIRRWRTQWFPTFARRSLVPLVQAASRCDAIVEVRDARLPLLSRCNLRVLQLPKPRVVILTHADQASPLATRQWQRHFRRESREAAALELHAELTRARKQVRTSGLVISTGLLRALSDVCPLAPRLPYLFIDAREPAAIVRVQRLLRSLVKRHRRYRKELDAFRSLCKKAATAAQLEGEEASSPSGQVAQLVAAFKGATDEAAHAGEVLTKASLQQKKPLRILIVGVPNVGKSKLANCLVGRKVARSYRWPGTTQSVNLHRQPVSLARRGDMSRLFDVIDTPGFIPVHPGKGKRKRRLNFSQQHQLQQHLGTGARQGQLDLGIFFDFTHPCPSPDELALLGAFHMLPHSCLFTIEEAAVALGNAFFRIRKLLPAASDLDRVMTRYKMNREAFKDELNMGVQLLLTVSGVGGRGMDGVLVEILYSPLLLCGKTNFKGMLDEKEDIAVIIMLKFGPLLPFFLQLAEERHHSNEGAAAQRLLSDFTQGYLGRHTFELPPIRYPSPGEMPAIKRIIRDRGAGEGNNISATDGPACLSGRLQQAASEKSYQGSSASDNNNNKRIRACGEKTGREAAVGLSWTMRRKGDRLSFVLDTQCRRETSRTSEECARGFGATQEARQPIPPPTNTNEHKQEHGQGYDQSSVSIANYAVGRQQQQQLLAPGWLEGW</sequence>